<keyword evidence="3 8" id="KW-0812">Transmembrane</keyword>
<feature type="compositionally biased region" description="Acidic residues" evidence="7">
    <location>
        <begin position="370"/>
        <end position="379"/>
    </location>
</feature>
<dbReference type="InterPro" id="IPR049453">
    <property type="entry name" value="Memb_transporter_dom"/>
</dbReference>
<dbReference type="SUPFAM" id="SSF103473">
    <property type="entry name" value="MFS general substrate transporter"/>
    <property type="match status" value="1"/>
</dbReference>
<gene>
    <name evidence="10" type="ORF">BG04_4614</name>
</gene>
<keyword evidence="2" id="KW-1003">Cell membrane</keyword>
<evidence type="ECO:0000259" key="9">
    <source>
        <dbReference type="Pfam" id="PF13515"/>
    </source>
</evidence>
<evidence type="ECO:0000256" key="3">
    <source>
        <dbReference type="ARBA" id="ARBA00022692"/>
    </source>
</evidence>
<reference evidence="10 11" key="1">
    <citation type="journal article" date="2015" name="Genome Announc.">
        <title>Complete genome sequences for 35 biothreat assay-relevant bacillus species.</title>
        <authorList>
            <person name="Johnson S.L."/>
            <person name="Daligault H.E."/>
            <person name="Davenport K.W."/>
            <person name="Jaissle J."/>
            <person name="Frey K.G."/>
            <person name="Ladner J.T."/>
            <person name="Broomall S.M."/>
            <person name="Bishop-Lilly K.A."/>
            <person name="Bruce D.C."/>
            <person name="Gibbons H.S."/>
            <person name="Coyne S.R."/>
            <person name="Lo C.C."/>
            <person name="Meincke L."/>
            <person name="Munk A.C."/>
            <person name="Koroleva G.I."/>
            <person name="Rosenzweig C.N."/>
            <person name="Palacios G.F."/>
            <person name="Redden C.L."/>
            <person name="Minogue T.D."/>
            <person name="Chain P.S."/>
        </authorList>
    </citation>
    <scope>NUCLEOTIDE SEQUENCE [LARGE SCALE GENOMIC DNA]</scope>
    <source>
        <strain evidence="11">ATCC 14581 / DSM 32 / JCM 2506 / NBRC 15308 / NCIMB 9376 / NCTC 10342 / NRRL B-14308 / VKM B-512</strain>
    </source>
</reference>
<feature type="transmembrane region" description="Helical" evidence="8">
    <location>
        <begin position="441"/>
        <end position="458"/>
    </location>
</feature>
<evidence type="ECO:0000256" key="8">
    <source>
        <dbReference type="SAM" id="Phobius"/>
    </source>
</evidence>
<protein>
    <submittedName>
        <fullName evidence="10">Aluminum activated malate transporter family protein</fullName>
    </submittedName>
</protein>
<accession>A0A0B6AL73</accession>
<dbReference type="PANTHER" id="PTHR30509:SF9">
    <property type="entry name" value="MULTIDRUG RESISTANCE PROTEIN MDTO"/>
    <property type="match status" value="1"/>
</dbReference>
<evidence type="ECO:0000256" key="6">
    <source>
        <dbReference type="ARBA" id="ARBA00043993"/>
    </source>
</evidence>
<feature type="transmembrane region" description="Helical" evidence="8">
    <location>
        <begin position="464"/>
        <end position="497"/>
    </location>
</feature>
<comment type="similarity">
    <text evidence="6">Belongs to the YccS/YhfK family.</text>
</comment>
<dbReference type="InterPro" id="IPR036259">
    <property type="entry name" value="MFS_trans_sf"/>
</dbReference>
<dbReference type="AlphaFoldDB" id="A0A0B6AL73"/>
<feature type="transmembrane region" description="Helical" evidence="8">
    <location>
        <begin position="79"/>
        <end position="96"/>
    </location>
</feature>
<evidence type="ECO:0000256" key="5">
    <source>
        <dbReference type="ARBA" id="ARBA00023136"/>
    </source>
</evidence>
<feature type="transmembrane region" description="Helical" evidence="8">
    <location>
        <begin position="390"/>
        <end position="407"/>
    </location>
</feature>
<feature type="transmembrane region" description="Helical" evidence="8">
    <location>
        <begin position="50"/>
        <end position="67"/>
    </location>
</feature>
<evidence type="ECO:0000256" key="1">
    <source>
        <dbReference type="ARBA" id="ARBA00004651"/>
    </source>
</evidence>
<dbReference type="PANTHER" id="PTHR30509">
    <property type="entry name" value="P-HYDROXYBENZOIC ACID EFFLUX PUMP SUBUNIT-RELATED"/>
    <property type="match status" value="1"/>
</dbReference>
<evidence type="ECO:0000313" key="10">
    <source>
        <dbReference type="EMBL" id="AJI21807.1"/>
    </source>
</evidence>
<dbReference type="Pfam" id="PF13515">
    <property type="entry name" value="FUSC_2"/>
    <property type="match status" value="1"/>
</dbReference>
<dbReference type="GO" id="GO:0005886">
    <property type="term" value="C:plasma membrane"/>
    <property type="evidence" value="ECO:0007669"/>
    <property type="project" value="UniProtKB-SubCell"/>
</dbReference>
<name>A0A0B6AL73_PRIM2</name>
<feature type="domain" description="Integral membrane bound transporter" evidence="9">
    <location>
        <begin position="401"/>
        <end position="526"/>
    </location>
</feature>
<feature type="region of interest" description="Disordered" evidence="7">
    <location>
        <begin position="362"/>
        <end position="385"/>
    </location>
</feature>
<dbReference type="RefSeq" id="WP_034652268.1">
    <property type="nucleotide sequence ID" value="NZ_BCVB01000004.1"/>
</dbReference>
<keyword evidence="4 8" id="KW-1133">Transmembrane helix</keyword>
<evidence type="ECO:0000256" key="4">
    <source>
        <dbReference type="ARBA" id="ARBA00022989"/>
    </source>
</evidence>
<sequence length="725" mass="81903">MFILSYWFSRLVAADPGRKRFKTASKATISVITAVVIMLIVLKAAGSSQITAAILAGVIGLMGILVVNDETTKAKKVTTGLVALSSAVSLGIGSFLSRYGQAENVFLVLLVFLSFYLQKFGIRYFSLSMVAFMSFYFASILHVTFSQLPWLLAGVIVGACCAFIYNFVIFKDRPANVLRSSMKSFHIQVNLVLDLIIELIQKKQIEPAQIKQYNRNIKKLAEYARVASEELGNTDPHDIWPGVTAEQMRLYVFDTVMLLQTYSPAIRKLSELKAFNHFDIQQLLLKLVESIREAEVLNENPTHSLTDAAQHLQELRQKLSELEPQDKRYKDWLYLIRRIETISNHVIDEAYELQQAIVKQEKQPQKEVEEKEDEEDNDEEKGLKPSTKKSIQAVITAVATLIFGSFLSPSHQYWALLAGYLVLLGTETIGSTFVKAVQRSVGTLLGAAVGFVVASFVSPGILEITLLFICVFMAFYFFPITYSFMSFWITMMLAFMYDMLLGGISESLLLARVLDTVVGVGIGLAVSALVFPKKTRDKITDTSVEYVAALKEFVHTYLHRFTKQYAFANLADKGMELEKKLKQLHVDSDPIIKGFVGRSRLQQFLTVFTAINYYAKHLVASSTRNQAFYKEAEFHGVVKEVEEKVASNFTQLEKALRGERGTYVYTIEDVRQKIEQSLDYFDTSVQSRNLQHLQLLHNIYYVWKINQSVVHLAKELGAEEISSED</sequence>
<evidence type="ECO:0000256" key="7">
    <source>
        <dbReference type="SAM" id="MobiDB-lite"/>
    </source>
</evidence>
<proteinExistence type="inferred from homology"/>
<feature type="transmembrane region" description="Helical" evidence="8">
    <location>
        <begin position="102"/>
        <end position="117"/>
    </location>
</feature>
<organism evidence="10 11">
    <name type="scientific">Priestia megaterium (strain ATCC 14581 / DSM 32 / CCUG 1817 / JCM 2506 / NBRC 15308 / NCIMB 9376 / NCTC 10342 / NRRL B-14308 / VKM B-512 / Ford 19)</name>
    <name type="common">Bacillus megaterium</name>
    <dbReference type="NCBI Taxonomy" id="1348623"/>
    <lineage>
        <taxon>Bacteria</taxon>
        <taxon>Bacillati</taxon>
        <taxon>Bacillota</taxon>
        <taxon>Bacilli</taxon>
        <taxon>Bacillales</taxon>
        <taxon>Bacillaceae</taxon>
        <taxon>Priestia</taxon>
    </lineage>
</organism>
<comment type="subcellular location">
    <subcellularLocation>
        <location evidence="1">Cell membrane</location>
        <topology evidence="1">Multi-pass membrane protein</topology>
    </subcellularLocation>
</comment>
<dbReference type="KEGG" id="bmeg:BG04_4614"/>
<dbReference type="EMBL" id="CP009920">
    <property type="protein sequence ID" value="AJI21807.1"/>
    <property type="molecule type" value="Genomic_DNA"/>
</dbReference>
<dbReference type="GeneID" id="93642609"/>
<dbReference type="HOGENOM" id="CLU_018438_0_0_9"/>
<keyword evidence="5 8" id="KW-0472">Membrane</keyword>
<feature type="transmembrane region" description="Helical" evidence="8">
    <location>
        <begin position="509"/>
        <end position="531"/>
    </location>
</feature>
<evidence type="ECO:0000313" key="11">
    <source>
        <dbReference type="Proteomes" id="UP000031829"/>
    </source>
</evidence>
<feature type="transmembrane region" description="Helical" evidence="8">
    <location>
        <begin position="27"/>
        <end position="44"/>
    </location>
</feature>
<feature type="transmembrane region" description="Helical" evidence="8">
    <location>
        <begin position="124"/>
        <end position="144"/>
    </location>
</feature>
<feature type="transmembrane region" description="Helical" evidence="8">
    <location>
        <begin position="150"/>
        <end position="170"/>
    </location>
</feature>
<evidence type="ECO:0000256" key="2">
    <source>
        <dbReference type="ARBA" id="ARBA00022475"/>
    </source>
</evidence>
<dbReference type="Proteomes" id="UP000031829">
    <property type="component" value="Chromosome"/>
</dbReference>